<evidence type="ECO:0000313" key="3">
    <source>
        <dbReference type="Proteomes" id="UP001433268"/>
    </source>
</evidence>
<organism evidence="2 3">
    <name type="scientific">Apiospora hydei</name>
    <dbReference type="NCBI Taxonomy" id="1337664"/>
    <lineage>
        <taxon>Eukaryota</taxon>
        <taxon>Fungi</taxon>
        <taxon>Dikarya</taxon>
        <taxon>Ascomycota</taxon>
        <taxon>Pezizomycotina</taxon>
        <taxon>Sordariomycetes</taxon>
        <taxon>Xylariomycetidae</taxon>
        <taxon>Amphisphaeriales</taxon>
        <taxon>Apiosporaceae</taxon>
        <taxon>Apiospora</taxon>
    </lineage>
</organism>
<keyword evidence="1" id="KW-0472">Membrane</keyword>
<keyword evidence="1" id="KW-0812">Transmembrane</keyword>
<dbReference type="GeneID" id="92051906"/>
<sequence>MFGLSIGVSNVGEDLPGPLYSLLSGLNAATEDIITLAAAGLSDRAVTGKLTRIVVFLTAPAGMLYNALWYFHVLVFAAVCATVVHDYRWVPRPVRAARRWVRPGTGTEGQRRDANDVE</sequence>
<feature type="transmembrane region" description="Helical" evidence="1">
    <location>
        <begin position="67"/>
        <end position="90"/>
    </location>
</feature>
<protein>
    <submittedName>
        <fullName evidence="2">Uncharacterized protein</fullName>
    </submittedName>
</protein>
<gene>
    <name evidence="2" type="ORF">PG997_014532</name>
</gene>
<dbReference type="EMBL" id="JAQQWN010000010">
    <property type="protein sequence ID" value="KAK8062435.1"/>
    <property type="molecule type" value="Genomic_DNA"/>
</dbReference>
<reference evidence="2 3" key="1">
    <citation type="submission" date="2023-01" db="EMBL/GenBank/DDBJ databases">
        <title>Analysis of 21 Apiospora genomes using comparative genomics revels a genus with tremendous synthesis potential of carbohydrate active enzymes and secondary metabolites.</title>
        <authorList>
            <person name="Sorensen T."/>
        </authorList>
    </citation>
    <scope>NUCLEOTIDE SEQUENCE [LARGE SCALE GENOMIC DNA]</scope>
    <source>
        <strain evidence="2 3">CBS 114990</strain>
    </source>
</reference>
<dbReference type="PANTHER" id="PTHR33567:SF3">
    <property type="entry name" value="CHROMATE ION TRANSPORTER (EUROFUNG)"/>
    <property type="match status" value="1"/>
</dbReference>
<dbReference type="PANTHER" id="PTHR33567">
    <property type="entry name" value="CHROMATE ION TRANSPORTER (EUROFUNG)"/>
    <property type="match status" value="1"/>
</dbReference>
<dbReference type="Proteomes" id="UP001433268">
    <property type="component" value="Unassembled WGS sequence"/>
</dbReference>
<accession>A0ABR1UWK6</accession>
<name>A0ABR1UWK6_9PEZI</name>
<keyword evidence="1" id="KW-1133">Transmembrane helix</keyword>
<proteinExistence type="predicted"/>
<comment type="caution">
    <text evidence="2">The sequence shown here is derived from an EMBL/GenBank/DDBJ whole genome shotgun (WGS) entry which is preliminary data.</text>
</comment>
<evidence type="ECO:0000313" key="2">
    <source>
        <dbReference type="EMBL" id="KAK8062435.1"/>
    </source>
</evidence>
<dbReference type="RefSeq" id="XP_066661034.1">
    <property type="nucleotide sequence ID" value="XM_066818846.1"/>
</dbReference>
<keyword evidence="3" id="KW-1185">Reference proteome</keyword>
<evidence type="ECO:0000256" key="1">
    <source>
        <dbReference type="SAM" id="Phobius"/>
    </source>
</evidence>